<dbReference type="EMBL" id="MU268960">
    <property type="protein sequence ID" value="KAH7903456.1"/>
    <property type="molecule type" value="Genomic_DNA"/>
</dbReference>
<sequence>FILDRLDSFWVHWNRSQFVSGALESFSFVLGALESFSVRSGFVLGALGSSLIRSGVVPGAIESSWEWYSRPGSVYIVVLGTLELSWVHQGRPVFAWLVHGYIRALSVVRSLFPSSVLLHLHFSLTSFHSHIVPLFHLPLLISSPTHSSIRSSVHLSPSKDDCALSNTSLIFRRSQLQLLLHRSADKNSNKPYLTKYQIMIIHVVDKYMDREDRQNKVCVAQDLDSGFAKSVKASAQWKNVAKAVQNTTAAQSEDFRCLLLSQYAASPPTQQPDQTSTSLNEGASLLVHSLATNQLSNTMGMTKETRQCLRKAPTSDSFSLQFPSLSSNDFGPSALLYPSSTLTTPMGYGGGVSNSSSHGFSIVKTKLSILLITMLQDSHPFNTQCGDPGTPVIATPEIEYSQTHLSCVPPPSQTAKEALSITISPLKIGPSFGTRANTPTGRPTLTVKTQGAPTTHSSRPGATTTSVNPAVLRGNTTNPNNSAPGGVKAECSNCGATHTPLWRRGLNDELNCNACGLYCKLHKRPRPKSMRSSHGGANESSRQQVAPRQELVDVMGKGSIEELEAPDFKRNASSELIRQHAAEKGRNSEASQNAKPGTIKRMQFTFSIDQPAPAGLNINVHKPNL</sequence>
<name>A0ACB7ZQM9_9AGAM</name>
<dbReference type="Proteomes" id="UP000790377">
    <property type="component" value="Unassembled WGS sequence"/>
</dbReference>
<comment type="caution">
    <text evidence="1">The sequence shown here is derived from an EMBL/GenBank/DDBJ whole genome shotgun (WGS) entry which is preliminary data.</text>
</comment>
<evidence type="ECO:0000313" key="2">
    <source>
        <dbReference type="Proteomes" id="UP000790377"/>
    </source>
</evidence>
<protein>
    <submittedName>
        <fullName evidence="1">Uncharacterized protein</fullName>
    </submittedName>
</protein>
<evidence type="ECO:0000313" key="1">
    <source>
        <dbReference type="EMBL" id="KAH7903456.1"/>
    </source>
</evidence>
<reference evidence="1" key="1">
    <citation type="journal article" date="2021" name="New Phytol.">
        <title>Evolutionary innovations through gain and loss of genes in the ectomycorrhizal Boletales.</title>
        <authorList>
            <person name="Wu G."/>
            <person name="Miyauchi S."/>
            <person name="Morin E."/>
            <person name="Kuo A."/>
            <person name="Drula E."/>
            <person name="Varga T."/>
            <person name="Kohler A."/>
            <person name="Feng B."/>
            <person name="Cao Y."/>
            <person name="Lipzen A."/>
            <person name="Daum C."/>
            <person name="Hundley H."/>
            <person name="Pangilinan J."/>
            <person name="Johnson J."/>
            <person name="Barry K."/>
            <person name="LaButti K."/>
            <person name="Ng V."/>
            <person name="Ahrendt S."/>
            <person name="Min B."/>
            <person name="Choi I.G."/>
            <person name="Park H."/>
            <person name="Plett J.M."/>
            <person name="Magnuson J."/>
            <person name="Spatafora J.W."/>
            <person name="Nagy L.G."/>
            <person name="Henrissat B."/>
            <person name="Grigoriev I.V."/>
            <person name="Yang Z.L."/>
            <person name="Xu J."/>
            <person name="Martin F.M."/>
        </authorList>
    </citation>
    <scope>NUCLEOTIDE SEQUENCE</scope>
    <source>
        <strain evidence="1">ATCC 28755</strain>
    </source>
</reference>
<accession>A0ACB7ZQM9</accession>
<proteinExistence type="predicted"/>
<organism evidence="1 2">
    <name type="scientific">Hygrophoropsis aurantiaca</name>
    <dbReference type="NCBI Taxonomy" id="72124"/>
    <lineage>
        <taxon>Eukaryota</taxon>
        <taxon>Fungi</taxon>
        <taxon>Dikarya</taxon>
        <taxon>Basidiomycota</taxon>
        <taxon>Agaricomycotina</taxon>
        <taxon>Agaricomycetes</taxon>
        <taxon>Agaricomycetidae</taxon>
        <taxon>Boletales</taxon>
        <taxon>Coniophorineae</taxon>
        <taxon>Hygrophoropsidaceae</taxon>
        <taxon>Hygrophoropsis</taxon>
    </lineage>
</organism>
<gene>
    <name evidence="1" type="ORF">BJ138DRAFT_1193401</name>
</gene>
<feature type="non-terminal residue" evidence="1">
    <location>
        <position position="1"/>
    </location>
</feature>
<keyword evidence="2" id="KW-1185">Reference proteome</keyword>